<feature type="non-terminal residue" evidence="2">
    <location>
        <position position="1"/>
    </location>
</feature>
<comment type="caution">
    <text evidence="2">The sequence shown here is derived from an EMBL/GenBank/DDBJ whole genome shotgun (WGS) entry which is preliminary data.</text>
</comment>
<evidence type="ECO:0000256" key="1">
    <source>
        <dbReference type="SAM" id="Coils"/>
    </source>
</evidence>
<reference evidence="2 3" key="1">
    <citation type="journal article" date="2018" name="Front. Plant Sci.">
        <title>Red Clover (Trifolium pratense) and Zigzag Clover (T. medium) - A Picture of Genomic Similarities and Differences.</title>
        <authorList>
            <person name="Dluhosova J."/>
            <person name="Istvanek J."/>
            <person name="Nedelnik J."/>
            <person name="Repkova J."/>
        </authorList>
    </citation>
    <scope>NUCLEOTIDE SEQUENCE [LARGE SCALE GENOMIC DNA]</scope>
    <source>
        <strain evidence="3">cv. 10/8</strain>
        <tissue evidence="2">Leaf</tissue>
    </source>
</reference>
<feature type="non-terminal residue" evidence="2">
    <location>
        <position position="91"/>
    </location>
</feature>
<organism evidence="2 3">
    <name type="scientific">Trifolium medium</name>
    <dbReference type="NCBI Taxonomy" id="97028"/>
    <lineage>
        <taxon>Eukaryota</taxon>
        <taxon>Viridiplantae</taxon>
        <taxon>Streptophyta</taxon>
        <taxon>Embryophyta</taxon>
        <taxon>Tracheophyta</taxon>
        <taxon>Spermatophyta</taxon>
        <taxon>Magnoliopsida</taxon>
        <taxon>eudicotyledons</taxon>
        <taxon>Gunneridae</taxon>
        <taxon>Pentapetalae</taxon>
        <taxon>rosids</taxon>
        <taxon>fabids</taxon>
        <taxon>Fabales</taxon>
        <taxon>Fabaceae</taxon>
        <taxon>Papilionoideae</taxon>
        <taxon>50 kb inversion clade</taxon>
        <taxon>NPAAA clade</taxon>
        <taxon>Hologalegina</taxon>
        <taxon>IRL clade</taxon>
        <taxon>Trifolieae</taxon>
        <taxon>Trifolium</taxon>
    </lineage>
</organism>
<evidence type="ECO:0000313" key="3">
    <source>
        <dbReference type="Proteomes" id="UP000265520"/>
    </source>
</evidence>
<accession>A0A392TAG6</accession>
<dbReference type="EMBL" id="LXQA010541084">
    <property type="protein sequence ID" value="MCI58143.1"/>
    <property type="molecule type" value="Genomic_DNA"/>
</dbReference>
<keyword evidence="1" id="KW-0175">Coiled coil</keyword>
<protein>
    <submittedName>
        <fullName evidence="2">Uncharacterized protein</fullName>
    </submittedName>
</protein>
<evidence type="ECO:0000313" key="2">
    <source>
        <dbReference type="EMBL" id="MCI58143.1"/>
    </source>
</evidence>
<dbReference type="Proteomes" id="UP000265520">
    <property type="component" value="Unassembled WGS sequence"/>
</dbReference>
<dbReference type="AlphaFoldDB" id="A0A392TAG6"/>
<proteinExistence type="predicted"/>
<name>A0A392TAG6_9FABA</name>
<keyword evidence="3" id="KW-1185">Reference proteome</keyword>
<sequence length="91" mass="10434">RKKLEGVGLKYNELKAAFDDYKNKYALQVDLVKTLEEVEARLDGVIKERNLLLEQVKARNEHIAGLEEKLRTVEATAITEEEKKMDPDGAY</sequence>
<feature type="coiled-coil region" evidence="1">
    <location>
        <begin position="35"/>
        <end position="83"/>
    </location>
</feature>